<feature type="compositionally biased region" description="Basic and acidic residues" evidence="1">
    <location>
        <begin position="36"/>
        <end position="52"/>
    </location>
</feature>
<keyword evidence="3" id="KW-1185">Reference proteome</keyword>
<reference evidence="2" key="1">
    <citation type="submission" date="2016-04" db="EMBL/GenBank/DDBJ databases">
        <authorList>
            <person name="Nguyen H.D."/>
            <person name="Samba Siva P."/>
            <person name="Cullis J."/>
            <person name="Levesque C.A."/>
            <person name="Hambleton S."/>
        </authorList>
    </citation>
    <scope>NUCLEOTIDE SEQUENCE</scope>
    <source>
        <strain evidence="2">DAOMC 236416</strain>
    </source>
</reference>
<evidence type="ECO:0000313" key="3">
    <source>
        <dbReference type="Proteomes" id="UP000077521"/>
    </source>
</evidence>
<dbReference type="EMBL" id="LWDF02000325">
    <property type="protein sequence ID" value="KAE8250437.1"/>
    <property type="molecule type" value="Genomic_DNA"/>
</dbReference>
<protein>
    <submittedName>
        <fullName evidence="2">Uncharacterized protein</fullName>
    </submittedName>
</protein>
<name>A0A177TPN0_9BASI</name>
<gene>
    <name evidence="2" type="ORF">A4X13_0g4728</name>
</gene>
<feature type="region of interest" description="Disordered" evidence="1">
    <location>
        <begin position="22"/>
        <end position="150"/>
    </location>
</feature>
<comment type="caution">
    <text evidence="2">The sequence shown here is derived from an EMBL/GenBank/DDBJ whole genome shotgun (WGS) entry which is preliminary data.</text>
</comment>
<evidence type="ECO:0000313" key="2">
    <source>
        <dbReference type="EMBL" id="KAE8250437.1"/>
    </source>
</evidence>
<organism evidence="2 3">
    <name type="scientific">Tilletia indica</name>
    <dbReference type="NCBI Taxonomy" id="43049"/>
    <lineage>
        <taxon>Eukaryota</taxon>
        <taxon>Fungi</taxon>
        <taxon>Dikarya</taxon>
        <taxon>Basidiomycota</taxon>
        <taxon>Ustilaginomycotina</taxon>
        <taxon>Exobasidiomycetes</taxon>
        <taxon>Tilletiales</taxon>
        <taxon>Tilletiaceae</taxon>
        <taxon>Tilletia</taxon>
    </lineage>
</organism>
<reference evidence="2" key="2">
    <citation type="journal article" date="2019" name="IMA Fungus">
        <title>Genome sequencing and comparison of five Tilletia species to identify candidate genes for the detection of regulated species infecting wheat.</title>
        <authorList>
            <person name="Nguyen H.D.T."/>
            <person name="Sultana T."/>
            <person name="Kesanakurti P."/>
            <person name="Hambleton S."/>
        </authorList>
    </citation>
    <scope>NUCLEOTIDE SEQUENCE</scope>
    <source>
        <strain evidence="2">DAOMC 236416</strain>
    </source>
</reference>
<dbReference type="AlphaFoldDB" id="A0A177TPN0"/>
<feature type="compositionally biased region" description="Polar residues" evidence="1">
    <location>
        <begin position="24"/>
        <end position="33"/>
    </location>
</feature>
<feature type="compositionally biased region" description="Low complexity" evidence="1">
    <location>
        <begin position="73"/>
        <end position="82"/>
    </location>
</feature>
<sequence>MSKWTQAQMKKIDDVSASALGKLKQQQNAQGSSVADRWKLAKGQDERWERSAAARANSGDADAGAAGGEHDTAAAAPFTVRARAAHLGSGSTPVNKGPPPPPPARLGVVATPPPPPARQPSYGVDSVSPATTGAGPPPPPPRGAGANAASTNPYLHTAATDSHTRRAAAAGASQAMMPKFSELDETEKEAFFSLLDEYFDRRSHRSSPFQ</sequence>
<dbReference type="Proteomes" id="UP000077521">
    <property type="component" value="Unassembled WGS sequence"/>
</dbReference>
<accession>A0A177TPN0</accession>
<feature type="compositionally biased region" description="Low complexity" evidence="1">
    <location>
        <begin position="53"/>
        <end position="64"/>
    </location>
</feature>
<evidence type="ECO:0000256" key="1">
    <source>
        <dbReference type="SAM" id="MobiDB-lite"/>
    </source>
</evidence>
<proteinExistence type="predicted"/>